<evidence type="ECO:0000313" key="3">
    <source>
        <dbReference type="Proteomes" id="UP000636949"/>
    </source>
</evidence>
<gene>
    <name evidence="2" type="ORF">GCM10010995_18260</name>
</gene>
<dbReference type="RefSeq" id="WP_117003099.1">
    <property type="nucleotide sequence ID" value="NZ_BMJS01000021.1"/>
</dbReference>
<protein>
    <submittedName>
        <fullName evidence="2">Uncharacterized protein</fullName>
    </submittedName>
</protein>
<sequence>MSFKIINSKDSSHYLTIQKSSAFRNTGSKVSENDKSYFGNKATHKNGFYPEDIEQALIELSKDRSIIVLDIKGKPYDKNPNVSRDGDGDFILSNDYYEKLKVFTRLESDNSSKDLAESMNKLRMIISSAKENSADNKQALRNFNANVIKGFLQTNDMETLQAKVKVEVANLEASLKFNSPSWWDRTINTIEDGLDKAWKSVCNFFKRGYYFLSSMSTSDLQKRQAALELELKSREITDEPTVQQLKDLMADFDNSRAVGVNVSAATVEKFIENNQEYKSLIRTISNQGKENSTALAIDGTVQKEVDATLKNISSAIEGAYKAKEFDDEKARNGLARENKFKANYKPGVAKNRTQETIDAHKMNFSSDLEKYFDERREIENRSSIKNNDNVNLDAKSVDHADQIKTRTNTTSTTLTTHLERYKDGVCGDSKNNENKSESNSDNIINQENLTIQNKDTISTNVKKSDPNENLQQREKSDSSAKLKEMVQKSKDMKNKKVDNLLKFITENTNPKDGSVYTYRKEETIEGTLVRLPRCILKAYEKCGGNDKVSDTVTQLKNDIANPMSIIEKLSTYMAGSNTEYNGTRGYNTYSLNATLKQALSDGNKLSNALNYGSIEKPVEKKEDPHKSFYNAEKNQSNSKMVNSAKVV</sequence>
<reference evidence="2" key="2">
    <citation type="submission" date="2020-09" db="EMBL/GenBank/DDBJ databases">
        <authorList>
            <person name="Sun Q."/>
            <person name="Zhou Y."/>
        </authorList>
    </citation>
    <scope>NUCLEOTIDE SEQUENCE</scope>
    <source>
        <strain evidence="2">CGMCC 1.15758</strain>
    </source>
</reference>
<evidence type="ECO:0000313" key="2">
    <source>
        <dbReference type="EMBL" id="GGG01177.1"/>
    </source>
</evidence>
<feature type="region of interest" description="Disordered" evidence="1">
    <location>
        <begin position="620"/>
        <end position="647"/>
    </location>
</feature>
<dbReference type="OrthoDB" id="9827950at2"/>
<reference evidence="2" key="1">
    <citation type="journal article" date="2014" name="Int. J. Syst. Evol. Microbiol.">
        <title>Complete genome sequence of Corynebacterium casei LMG S-19264T (=DSM 44701T), isolated from a smear-ripened cheese.</title>
        <authorList>
            <consortium name="US DOE Joint Genome Institute (JGI-PGF)"/>
            <person name="Walter F."/>
            <person name="Albersmeier A."/>
            <person name="Kalinowski J."/>
            <person name="Ruckert C."/>
        </authorList>
    </citation>
    <scope>NUCLEOTIDE SEQUENCE</scope>
    <source>
        <strain evidence="2">CGMCC 1.15758</strain>
    </source>
</reference>
<comment type="caution">
    <text evidence="2">The sequence shown here is derived from an EMBL/GenBank/DDBJ whole genome shotgun (WGS) entry which is preliminary data.</text>
</comment>
<feature type="compositionally biased region" description="Polar residues" evidence="1">
    <location>
        <begin position="632"/>
        <end position="641"/>
    </location>
</feature>
<name>A0A8J3E9P9_9GAMM</name>
<dbReference type="EMBL" id="BMJS01000021">
    <property type="protein sequence ID" value="GGG01177.1"/>
    <property type="molecule type" value="Genomic_DNA"/>
</dbReference>
<accession>A0A8J3E9P9</accession>
<proteinExistence type="predicted"/>
<keyword evidence="3" id="KW-1185">Reference proteome</keyword>
<feature type="compositionally biased region" description="Basic and acidic residues" evidence="1">
    <location>
        <begin position="423"/>
        <end position="438"/>
    </location>
</feature>
<dbReference type="AlphaFoldDB" id="A0A8J3E9P9"/>
<dbReference type="Proteomes" id="UP000636949">
    <property type="component" value="Unassembled WGS sequence"/>
</dbReference>
<organism evidence="2 3">
    <name type="scientific">Cysteiniphilum litorale</name>
    <dbReference type="NCBI Taxonomy" id="2056700"/>
    <lineage>
        <taxon>Bacteria</taxon>
        <taxon>Pseudomonadati</taxon>
        <taxon>Pseudomonadota</taxon>
        <taxon>Gammaproteobacteria</taxon>
        <taxon>Thiotrichales</taxon>
        <taxon>Fastidiosibacteraceae</taxon>
        <taxon>Cysteiniphilum</taxon>
    </lineage>
</organism>
<evidence type="ECO:0000256" key="1">
    <source>
        <dbReference type="SAM" id="MobiDB-lite"/>
    </source>
</evidence>
<feature type="compositionally biased region" description="Basic and acidic residues" evidence="1">
    <location>
        <begin position="462"/>
        <end position="481"/>
    </location>
</feature>
<feature type="region of interest" description="Disordered" evidence="1">
    <location>
        <begin position="423"/>
        <end position="481"/>
    </location>
</feature>
<feature type="compositionally biased region" description="Polar residues" evidence="1">
    <location>
        <begin position="446"/>
        <end position="461"/>
    </location>
</feature>